<accession>A0ACC0BUW9</accession>
<sequence length="522" mass="60051">MCFQPLANNIKDILNGKLREEPRVLNVLIMCGWKGNQGEYEGMLTVESTTSDTNFTPRRQVGIGNFSPCGRSFEHASYKCYEENRIGPRNGIAYRTFERLPRKETRNKKKYESLPTLYGKFVPTHYLEWESEVEYLFDAYSIDEDDKAILASWSYSLSILEYILAYRRRKGVGFDTWSELKGALSDTFGVGQFERLEWSQAMGNSKGKQEIYISSQGIEKEESMKPSLLEKSSMNFGESSKNQEGRLGYNSIKTICFFPSNSYLYFETYFKEIKLFSLVFIEHGDHFTFLNSLVIYLERRYFIEYNSISCAIPRVDDYDFNIANCVSYVLGFEDRRSIEKELGPILEDLSISLSLNPSSLCYEVSLKEFQSLLDSYTCQDPLMSCVMFDPSCYGFGNLDDTSLVDLNIVGFAPELDRNSLQHVCTITSTRGKRKTWSSKATIKIPFKEICYLWNFYAFETLVDKLDVLFAYSLLTLECLGDFHSIVPFNASISNVAHFLWLLEGMNSRKHPLKEGVDGIEKP</sequence>
<keyword evidence="2" id="KW-1185">Reference proteome</keyword>
<comment type="caution">
    <text evidence="1">The sequence shown here is derived from an EMBL/GenBank/DDBJ whole genome shotgun (WGS) entry which is preliminary data.</text>
</comment>
<name>A0ACC0BUW9_CATRO</name>
<gene>
    <name evidence="1" type="ORF">M9H77_07347</name>
</gene>
<dbReference type="EMBL" id="CM044702">
    <property type="protein sequence ID" value="KAI5676397.1"/>
    <property type="molecule type" value="Genomic_DNA"/>
</dbReference>
<proteinExistence type="predicted"/>
<organism evidence="1 2">
    <name type="scientific">Catharanthus roseus</name>
    <name type="common">Madagascar periwinkle</name>
    <name type="synonym">Vinca rosea</name>
    <dbReference type="NCBI Taxonomy" id="4058"/>
    <lineage>
        <taxon>Eukaryota</taxon>
        <taxon>Viridiplantae</taxon>
        <taxon>Streptophyta</taxon>
        <taxon>Embryophyta</taxon>
        <taxon>Tracheophyta</taxon>
        <taxon>Spermatophyta</taxon>
        <taxon>Magnoliopsida</taxon>
        <taxon>eudicotyledons</taxon>
        <taxon>Gunneridae</taxon>
        <taxon>Pentapetalae</taxon>
        <taxon>asterids</taxon>
        <taxon>lamiids</taxon>
        <taxon>Gentianales</taxon>
        <taxon>Apocynaceae</taxon>
        <taxon>Rauvolfioideae</taxon>
        <taxon>Vinceae</taxon>
        <taxon>Catharanthinae</taxon>
        <taxon>Catharanthus</taxon>
    </lineage>
</organism>
<evidence type="ECO:0000313" key="2">
    <source>
        <dbReference type="Proteomes" id="UP001060085"/>
    </source>
</evidence>
<reference evidence="2" key="1">
    <citation type="journal article" date="2023" name="Nat. Plants">
        <title>Single-cell RNA sequencing provides a high-resolution roadmap for understanding the multicellular compartmentation of specialized metabolism.</title>
        <authorList>
            <person name="Sun S."/>
            <person name="Shen X."/>
            <person name="Li Y."/>
            <person name="Li Y."/>
            <person name="Wang S."/>
            <person name="Li R."/>
            <person name="Zhang H."/>
            <person name="Shen G."/>
            <person name="Guo B."/>
            <person name="Wei J."/>
            <person name="Xu J."/>
            <person name="St-Pierre B."/>
            <person name="Chen S."/>
            <person name="Sun C."/>
        </authorList>
    </citation>
    <scope>NUCLEOTIDE SEQUENCE [LARGE SCALE GENOMIC DNA]</scope>
</reference>
<evidence type="ECO:0000313" key="1">
    <source>
        <dbReference type="EMBL" id="KAI5676397.1"/>
    </source>
</evidence>
<dbReference type="Proteomes" id="UP001060085">
    <property type="component" value="Linkage Group LG02"/>
</dbReference>
<protein>
    <submittedName>
        <fullName evidence="1">Uncharacterized protein</fullName>
    </submittedName>
</protein>